<organism evidence="1 2">
    <name type="scientific">Pedobacter jeongneungensis</name>
    <dbReference type="NCBI Taxonomy" id="947309"/>
    <lineage>
        <taxon>Bacteria</taxon>
        <taxon>Pseudomonadati</taxon>
        <taxon>Bacteroidota</taxon>
        <taxon>Sphingobacteriia</taxon>
        <taxon>Sphingobacteriales</taxon>
        <taxon>Sphingobacteriaceae</taxon>
        <taxon>Pedobacter</taxon>
    </lineage>
</organism>
<evidence type="ECO:0008006" key="3">
    <source>
        <dbReference type="Google" id="ProtNLM"/>
    </source>
</evidence>
<dbReference type="EMBL" id="BAABBY010000003">
    <property type="protein sequence ID" value="GAA4201225.1"/>
    <property type="molecule type" value="Genomic_DNA"/>
</dbReference>
<reference evidence="2" key="1">
    <citation type="journal article" date="2019" name="Int. J. Syst. Evol. Microbiol.">
        <title>The Global Catalogue of Microorganisms (GCM) 10K type strain sequencing project: providing services to taxonomists for standard genome sequencing and annotation.</title>
        <authorList>
            <consortium name="The Broad Institute Genomics Platform"/>
            <consortium name="The Broad Institute Genome Sequencing Center for Infectious Disease"/>
            <person name="Wu L."/>
            <person name="Ma J."/>
        </authorList>
    </citation>
    <scope>NUCLEOTIDE SEQUENCE [LARGE SCALE GENOMIC DNA]</scope>
    <source>
        <strain evidence="2">JCM 17626</strain>
    </source>
</reference>
<keyword evidence="2" id="KW-1185">Reference proteome</keyword>
<evidence type="ECO:0000313" key="2">
    <source>
        <dbReference type="Proteomes" id="UP001501772"/>
    </source>
</evidence>
<protein>
    <recommendedName>
        <fullName evidence="3">TonB-like protein</fullName>
    </recommendedName>
</protein>
<evidence type="ECO:0000313" key="1">
    <source>
        <dbReference type="EMBL" id="GAA4201225.1"/>
    </source>
</evidence>
<sequence>MIEHSTELKSKRYVKNGESEIKIGRDLLAVGLYKDDERSGRWRFFNGPDSLEQIYNYTTKKLEYNHTAKNIVYEIDSTKEGDKIIYPAKIGGYHTSLRFLIKKFSPSKEFRAYAGVHTVLLIFHIDEHGKLIKYQAETGEGELKRTEEISLSKFRPEDFDFVPAYLNGKPVASRLIFQSKLTVD</sequence>
<name>A0ABP8B972_9SPHI</name>
<proteinExistence type="predicted"/>
<gene>
    <name evidence="1" type="ORF">GCM10022289_14280</name>
</gene>
<accession>A0ABP8B972</accession>
<comment type="caution">
    <text evidence="1">The sequence shown here is derived from an EMBL/GenBank/DDBJ whole genome shotgun (WGS) entry which is preliminary data.</text>
</comment>
<dbReference type="Proteomes" id="UP001501772">
    <property type="component" value="Unassembled WGS sequence"/>
</dbReference>